<protein>
    <recommendedName>
        <fullName evidence="6">RagB/SusD domain-containing protein</fullName>
    </recommendedName>
</protein>
<evidence type="ECO:0000313" key="7">
    <source>
        <dbReference type="EMBL" id="MBE8713134.1"/>
    </source>
</evidence>
<evidence type="ECO:0000256" key="3">
    <source>
        <dbReference type="ARBA" id="ARBA00022729"/>
    </source>
</evidence>
<comment type="subcellular location">
    <subcellularLocation>
        <location evidence="1">Cell outer membrane</location>
    </subcellularLocation>
</comment>
<evidence type="ECO:0000256" key="5">
    <source>
        <dbReference type="ARBA" id="ARBA00023237"/>
    </source>
</evidence>
<dbReference type="RefSeq" id="WP_231388255.1">
    <property type="nucleotide sequence ID" value="NZ_MU158698.1"/>
</dbReference>
<dbReference type="InterPro" id="IPR012944">
    <property type="entry name" value="SusD_RagB_dom"/>
</dbReference>
<dbReference type="EMBL" id="PRDK01000003">
    <property type="protein sequence ID" value="MBE8713134.1"/>
    <property type="molecule type" value="Genomic_DNA"/>
</dbReference>
<dbReference type="AlphaFoldDB" id="A0A928UYX6"/>
<keyword evidence="5" id="KW-0998">Cell outer membrane</keyword>
<accession>A0A928UYX6</accession>
<comment type="similarity">
    <text evidence="2">Belongs to the SusD family.</text>
</comment>
<sequence length="79" mass="9267">MLRLDLVKKIKKPLEGFRLDDLKRWNQGFTRRYPQNLQLLETGEGYVSKTVTSNDNKFVWGIPGYEITLNQNVVQNPGW</sequence>
<evidence type="ECO:0000313" key="8">
    <source>
        <dbReference type="Proteomes" id="UP000616201"/>
    </source>
</evidence>
<organism evidence="7 8">
    <name type="scientific">Sphingobacterium hungaricum</name>
    <dbReference type="NCBI Taxonomy" id="2082723"/>
    <lineage>
        <taxon>Bacteria</taxon>
        <taxon>Pseudomonadati</taxon>
        <taxon>Bacteroidota</taxon>
        <taxon>Sphingobacteriia</taxon>
        <taxon>Sphingobacteriales</taxon>
        <taxon>Sphingobacteriaceae</taxon>
        <taxon>Sphingobacterium</taxon>
    </lineage>
</organism>
<dbReference type="Gene3D" id="1.25.40.390">
    <property type="match status" value="1"/>
</dbReference>
<name>A0A928UYX6_9SPHI</name>
<comment type="caution">
    <text evidence="7">The sequence shown here is derived from an EMBL/GenBank/DDBJ whole genome shotgun (WGS) entry which is preliminary data.</text>
</comment>
<dbReference type="Pfam" id="PF07980">
    <property type="entry name" value="SusD_RagB"/>
    <property type="match status" value="1"/>
</dbReference>
<reference evidence="7" key="1">
    <citation type="submission" date="2018-02" db="EMBL/GenBank/DDBJ databases">
        <authorList>
            <person name="Vasarhelyi B.M."/>
            <person name="Deshmukh S."/>
            <person name="Balint B."/>
            <person name="Kukolya J."/>
        </authorList>
    </citation>
    <scope>NUCLEOTIDE SEQUENCE</scope>
    <source>
        <strain evidence="7">KB22</strain>
    </source>
</reference>
<keyword evidence="4" id="KW-0472">Membrane</keyword>
<dbReference type="SUPFAM" id="SSF48452">
    <property type="entry name" value="TPR-like"/>
    <property type="match status" value="1"/>
</dbReference>
<proteinExistence type="inferred from homology"/>
<dbReference type="GO" id="GO:0009279">
    <property type="term" value="C:cell outer membrane"/>
    <property type="evidence" value="ECO:0007669"/>
    <property type="project" value="UniProtKB-SubCell"/>
</dbReference>
<gene>
    <name evidence="7" type="ORF">C4F49_05540</name>
</gene>
<keyword evidence="8" id="KW-1185">Reference proteome</keyword>
<evidence type="ECO:0000259" key="6">
    <source>
        <dbReference type="Pfam" id="PF07980"/>
    </source>
</evidence>
<feature type="domain" description="RagB/SusD" evidence="6">
    <location>
        <begin position="14"/>
        <end position="79"/>
    </location>
</feature>
<evidence type="ECO:0000256" key="2">
    <source>
        <dbReference type="ARBA" id="ARBA00006275"/>
    </source>
</evidence>
<keyword evidence="3" id="KW-0732">Signal</keyword>
<evidence type="ECO:0000256" key="4">
    <source>
        <dbReference type="ARBA" id="ARBA00023136"/>
    </source>
</evidence>
<dbReference type="InterPro" id="IPR011990">
    <property type="entry name" value="TPR-like_helical_dom_sf"/>
</dbReference>
<evidence type="ECO:0000256" key="1">
    <source>
        <dbReference type="ARBA" id="ARBA00004442"/>
    </source>
</evidence>
<dbReference type="Proteomes" id="UP000616201">
    <property type="component" value="Unassembled WGS sequence"/>
</dbReference>